<dbReference type="EMBL" id="VTEI01000002">
    <property type="protein sequence ID" value="TYS18633.1"/>
    <property type="molecule type" value="Genomic_DNA"/>
</dbReference>
<protein>
    <submittedName>
        <fullName evidence="1">Uncharacterized protein</fullName>
    </submittedName>
</protein>
<gene>
    <name evidence="1" type="ORF">FZC78_03675</name>
</gene>
<comment type="caution">
    <text evidence="1">The sequence shown here is derived from an EMBL/GenBank/DDBJ whole genome shotgun (WGS) entry which is preliminary data.</text>
</comment>
<reference evidence="1 2" key="1">
    <citation type="submission" date="2019-08" db="EMBL/GenBank/DDBJ databases">
        <title>Bacillus genomes from the desert of Cuatro Cienegas, Coahuila.</title>
        <authorList>
            <person name="Olmedo-Alvarez G."/>
        </authorList>
    </citation>
    <scope>NUCLEOTIDE SEQUENCE [LARGE SCALE GENOMIC DNA]</scope>
    <source>
        <strain evidence="1 2">CH34_1T</strain>
    </source>
</reference>
<dbReference type="RefSeq" id="WP_148938311.1">
    <property type="nucleotide sequence ID" value="NZ_VTEI01000002.1"/>
</dbReference>
<evidence type="ECO:0000313" key="2">
    <source>
        <dbReference type="Proteomes" id="UP000322267"/>
    </source>
</evidence>
<proteinExistence type="predicted"/>
<name>A0A5D4NWA7_9BACI</name>
<evidence type="ECO:0000313" key="1">
    <source>
        <dbReference type="EMBL" id="TYS18633.1"/>
    </source>
</evidence>
<dbReference type="OrthoDB" id="2872167at2"/>
<organism evidence="1 2">
    <name type="scientific">Rossellomorea vietnamensis</name>
    <dbReference type="NCBI Taxonomy" id="218284"/>
    <lineage>
        <taxon>Bacteria</taxon>
        <taxon>Bacillati</taxon>
        <taxon>Bacillota</taxon>
        <taxon>Bacilli</taxon>
        <taxon>Bacillales</taxon>
        <taxon>Bacillaceae</taxon>
        <taxon>Rossellomorea</taxon>
    </lineage>
</organism>
<dbReference type="AlphaFoldDB" id="A0A5D4NWA7"/>
<accession>A0A5D4NWA7</accession>
<sequence length="189" mass="21916">MKNKGYIVLTGLLLFSLVYAGFQFTENLKMGKYLNKQLNERLEMLNLKVNTLHFVTAGALEDKEISRESLLEIQESLEMIRMKSLQVENLARGLNLDNADQLHSITHNTARFMENRIALLTSEIGDRESLSLEEDSIRIIRHIKDTSAKWEIETESFLSSKNNINKTDWINSLILIQKHSNDYQRVMDE</sequence>
<dbReference type="Proteomes" id="UP000322267">
    <property type="component" value="Unassembled WGS sequence"/>
</dbReference>